<dbReference type="SUPFAM" id="SSF81345">
    <property type="entry name" value="ABC transporter involved in vitamin B12 uptake, BtuC"/>
    <property type="match status" value="1"/>
</dbReference>
<keyword evidence="7 8" id="KW-0472">Membrane</keyword>
<dbReference type="KEGG" id="gqu:AWC35_18950"/>
<dbReference type="InterPro" id="IPR037294">
    <property type="entry name" value="ABC_BtuC-like"/>
</dbReference>
<evidence type="ECO:0000313" key="9">
    <source>
        <dbReference type="EMBL" id="ATA21256.1"/>
    </source>
</evidence>
<name>A0A250B5A2_9GAMM</name>
<proteinExistence type="inferred from homology"/>
<reference evidence="9 10" key="1">
    <citation type="submission" date="2016-01" db="EMBL/GenBank/DDBJ databases">
        <authorList>
            <person name="Oliw E.H."/>
        </authorList>
    </citation>
    <scope>NUCLEOTIDE SEQUENCE [LARGE SCALE GENOMIC DNA]</scope>
    <source>
        <strain evidence="9 10">FRB97</strain>
    </source>
</reference>
<dbReference type="Gene3D" id="1.10.3470.10">
    <property type="entry name" value="ABC transporter involved in vitamin B12 uptake, BtuC"/>
    <property type="match status" value="1"/>
</dbReference>
<dbReference type="AlphaFoldDB" id="A0A250B5A2"/>
<evidence type="ECO:0000256" key="5">
    <source>
        <dbReference type="ARBA" id="ARBA00022692"/>
    </source>
</evidence>
<dbReference type="GO" id="GO:0005886">
    <property type="term" value="C:plasma membrane"/>
    <property type="evidence" value="ECO:0007669"/>
    <property type="project" value="UniProtKB-SubCell"/>
</dbReference>
<feature type="transmembrane region" description="Helical" evidence="8">
    <location>
        <begin position="305"/>
        <end position="325"/>
    </location>
</feature>
<comment type="similarity">
    <text evidence="2">Belongs to the binding-protein-dependent transport system permease family. FecCD subfamily.</text>
</comment>
<keyword evidence="5 8" id="KW-0812">Transmembrane</keyword>
<feature type="transmembrane region" description="Helical" evidence="8">
    <location>
        <begin position="143"/>
        <end position="164"/>
    </location>
</feature>
<dbReference type="PANTHER" id="PTHR30472:SF1">
    <property type="entry name" value="FE(3+) DICITRATE TRANSPORT SYSTEM PERMEASE PROTEIN FECC-RELATED"/>
    <property type="match status" value="1"/>
</dbReference>
<gene>
    <name evidence="9" type="ORF">AWC35_18950</name>
</gene>
<evidence type="ECO:0000256" key="8">
    <source>
        <dbReference type="SAM" id="Phobius"/>
    </source>
</evidence>
<evidence type="ECO:0000256" key="2">
    <source>
        <dbReference type="ARBA" id="ARBA00007935"/>
    </source>
</evidence>
<dbReference type="GO" id="GO:0022857">
    <property type="term" value="F:transmembrane transporter activity"/>
    <property type="evidence" value="ECO:0007669"/>
    <property type="project" value="InterPro"/>
</dbReference>
<evidence type="ECO:0000256" key="6">
    <source>
        <dbReference type="ARBA" id="ARBA00022989"/>
    </source>
</evidence>
<dbReference type="Pfam" id="PF01032">
    <property type="entry name" value="FecCD"/>
    <property type="match status" value="1"/>
</dbReference>
<keyword evidence="4" id="KW-1003">Cell membrane</keyword>
<dbReference type="FunFam" id="1.10.3470.10:FF:000001">
    <property type="entry name" value="Vitamin B12 ABC transporter permease BtuC"/>
    <property type="match status" value="1"/>
</dbReference>
<dbReference type="OrthoDB" id="9055647at2"/>
<evidence type="ECO:0000256" key="4">
    <source>
        <dbReference type="ARBA" id="ARBA00022475"/>
    </source>
</evidence>
<feature type="transmembrane region" description="Helical" evidence="8">
    <location>
        <begin position="116"/>
        <end position="137"/>
    </location>
</feature>
<protein>
    <submittedName>
        <fullName evidence="9">ABC transporter permease</fullName>
    </submittedName>
</protein>
<evidence type="ECO:0000256" key="1">
    <source>
        <dbReference type="ARBA" id="ARBA00004651"/>
    </source>
</evidence>
<feature type="transmembrane region" description="Helical" evidence="8">
    <location>
        <begin position="87"/>
        <end position="104"/>
    </location>
</feature>
<dbReference type="PANTHER" id="PTHR30472">
    <property type="entry name" value="FERRIC ENTEROBACTIN TRANSPORT SYSTEM PERMEASE PROTEIN"/>
    <property type="match status" value="1"/>
</dbReference>
<dbReference type="RefSeq" id="WP_095847840.1">
    <property type="nucleotide sequence ID" value="NZ_CP014136.1"/>
</dbReference>
<feature type="transmembrane region" description="Helical" evidence="8">
    <location>
        <begin position="331"/>
        <end position="349"/>
    </location>
</feature>
<dbReference type="EMBL" id="CP014136">
    <property type="protein sequence ID" value="ATA21256.1"/>
    <property type="molecule type" value="Genomic_DNA"/>
</dbReference>
<dbReference type="CDD" id="cd06550">
    <property type="entry name" value="TM_ABC_iron-siderophores_like"/>
    <property type="match status" value="1"/>
</dbReference>
<keyword evidence="6 8" id="KW-1133">Transmembrane helix</keyword>
<organism evidence="9 10">
    <name type="scientific">Gibbsiella quercinecans</name>
    <dbReference type="NCBI Taxonomy" id="929813"/>
    <lineage>
        <taxon>Bacteria</taxon>
        <taxon>Pseudomonadati</taxon>
        <taxon>Pseudomonadota</taxon>
        <taxon>Gammaproteobacteria</taxon>
        <taxon>Enterobacterales</taxon>
        <taxon>Yersiniaceae</taxon>
        <taxon>Gibbsiella</taxon>
    </lineage>
</organism>
<dbReference type="GO" id="GO:0033214">
    <property type="term" value="P:siderophore-iron import into cell"/>
    <property type="evidence" value="ECO:0007669"/>
    <property type="project" value="TreeGrafter"/>
</dbReference>
<evidence type="ECO:0000256" key="3">
    <source>
        <dbReference type="ARBA" id="ARBA00022448"/>
    </source>
</evidence>
<keyword evidence="10" id="KW-1185">Reference proteome</keyword>
<evidence type="ECO:0000256" key="7">
    <source>
        <dbReference type="ARBA" id="ARBA00023136"/>
    </source>
</evidence>
<comment type="subcellular location">
    <subcellularLocation>
        <location evidence="1">Cell membrane</location>
        <topology evidence="1">Multi-pass membrane protein</topology>
    </subcellularLocation>
</comment>
<keyword evidence="3" id="KW-0813">Transport</keyword>
<evidence type="ECO:0000313" key="10">
    <source>
        <dbReference type="Proteomes" id="UP000217182"/>
    </source>
</evidence>
<sequence>MFRLTRNNTSLPPPLAAGSYGMPGSSRTFRRRFYGLLLAVLALLLVAVLSLALGAKSIPFDTVIQALSGQCSTADCVIITESRLPRTLAGILAGVALGLAGALMQTLTRNPLADPGILGINAGAGFAVVLGITFFGAVSVGHYLWFAFAGALLASLLVALIGALGGSTINPIRLTLAGVALAAVLEGMTSGIALLNPLVFDQLRFWQAGSLDIQNMQVVRAVALPIVLGTLITLWMNKALNSLSMGNELATALGTGIVRTQLLGLLAITLLCGSATAAVGPIAFVGLMMPHIARRLSGSELQWMLPWTLVLTPILLLSADLLGRFLVPGELRVSVVTALLGSPMLIALVRKRHLFRRGS</sequence>
<feature type="transmembrane region" description="Helical" evidence="8">
    <location>
        <begin position="218"/>
        <end position="237"/>
    </location>
</feature>
<feature type="transmembrane region" description="Helical" evidence="8">
    <location>
        <begin position="176"/>
        <end position="198"/>
    </location>
</feature>
<dbReference type="Proteomes" id="UP000217182">
    <property type="component" value="Chromosome"/>
</dbReference>
<dbReference type="InterPro" id="IPR000522">
    <property type="entry name" value="ABC_transptr_permease_BtuC"/>
</dbReference>
<accession>A0A250B5A2</accession>
<dbReference type="NCBIfam" id="NF007760">
    <property type="entry name" value="PRK10441.1"/>
    <property type="match status" value="1"/>
</dbReference>